<dbReference type="SMART" id="SM00184">
    <property type="entry name" value="RING"/>
    <property type="match status" value="1"/>
</dbReference>
<feature type="transmembrane region" description="Helical" evidence="7">
    <location>
        <begin position="300"/>
        <end position="318"/>
    </location>
</feature>
<dbReference type="PROSITE" id="PS50089">
    <property type="entry name" value="ZF_RING_2"/>
    <property type="match status" value="1"/>
</dbReference>
<dbReference type="GO" id="GO:0061630">
    <property type="term" value="F:ubiquitin protein ligase activity"/>
    <property type="evidence" value="ECO:0007669"/>
    <property type="project" value="UniProtKB-EC"/>
</dbReference>
<dbReference type="GO" id="GO:0043161">
    <property type="term" value="P:proteasome-mediated ubiquitin-dependent protein catabolic process"/>
    <property type="evidence" value="ECO:0007669"/>
    <property type="project" value="TreeGrafter"/>
</dbReference>
<feature type="transmembrane region" description="Helical" evidence="7">
    <location>
        <begin position="164"/>
        <end position="183"/>
    </location>
</feature>
<keyword evidence="7" id="KW-0472">Membrane</keyword>
<keyword evidence="7" id="KW-0812">Transmembrane</keyword>
<dbReference type="PANTHER" id="PTHR22763">
    <property type="entry name" value="RING ZINC FINGER PROTEIN"/>
    <property type="match status" value="1"/>
</dbReference>
<evidence type="ECO:0000256" key="2">
    <source>
        <dbReference type="ARBA" id="ARBA00022723"/>
    </source>
</evidence>
<protein>
    <recommendedName>
        <fullName evidence="8">RING-type domain-containing protein</fullName>
    </recommendedName>
</protein>
<evidence type="ECO:0000256" key="4">
    <source>
        <dbReference type="ARBA" id="ARBA00022786"/>
    </source>
</evidence>
<organism evidence="9 10">
    <name type="scientific">Paramecium sonneborni</name>
    <dbReference type="NCBI Taxonomy" id="65129"/>
    <lineage>
        <taxon>Eukaryota</taxon>
        <taxon>Sar</taxon>
        <taxon>Alveolata</taxon>
        <taxon>Ciliophora</taxon>
        <taxon>Intramacronucleata</taxon>
        <taxon>Oligohymenophorea</taxon>
        <taxon>Peniculida</taxon>
        <taxon>Parameciidae</taxon>
        <taxon>Paramecium</taxon>
    </lineage>
</organism>
<gene>
    <name evidence="9" type="ORF">PSON_ATCC_30995.1.T0990198</name>
</gene>
<proteinExistence type="predicted"/>
<feature type="transmembrane region" description="Helical" evidence="7">
    <location>
        <begin position="333"/>
        <end position="352"/>
    </location>
</feature>
<keyword evidence="2" id="KW-0479">Metal-binding</keyword>
<evidence type="ECO:0000313" key="9">
    <source>
        <dbReference type="EMBL" id="CAD8112036.1"/>
    </source>
</evidence>
<sequence length="473" mass="56045">MNTILVLGQQRNLSEQDLIHLLKYQKFIGTWKSEITSMDQFHYLDYQEGQAEVIFNNYLEICFLNPKYHENKQVYLSFSLSNYNNYTQSWSGEQNFYLQFKTFAKFQGSYFSCKGNFLVKILFDKSFADIKNTKVYIFLQSDDCYLNISLLAESRQEEEYRSTLTFMIISIILSLIQIIASILQIRVNLPDRYDISFLANLINYDSNITLSSINQELFINYLESLGKKCKIFISALLLKFLSIYKLFINNLQIWLQFIGLLSYFSLFFLYEFHSYSMFSSAFILYPIIIRNIRLNIIEKFNIIYIFGFFSAKTFYFFYCRGYSENQMSFEPKYLMVVLYLIIYLTSIALLLIQKKFGSRSLICMNLRMVNPIEQLDDQNIPQDDELKQEDNNFFKIDNIVVEDFEACSICLNPLNSNRTLNDSLYQSFIEGPLIQTPCNHIFHLKCFKQYIQSRINSLQNNCPICRQQLPQFQ</sequence>
<comment type="pathway">
    <text evidence="1">Protein modification; protein ubiquitination.</text>
</comment>
<keyword evidence="7" id="KW-1133">Transmembrane helix</keyword>
<feature type="transmembrane region" description="Helical" evidence="7">
    <location>
        <begin position="260"/>
        <end position="288"/>
    </location>
</feature>
<evidence type="ECO:0000256" key="6">
    <source>
        <dbReference type="PROSITE-ProRule" id="PRU00175"/>
    </source>
</evidence>
<accession>A0A8S1Q8P5</accession>
<evidence type="ECO:0000256" key="7">
    <source>
        <dbReference type="SAM" id="Phobius"/>
    </source>
</evidence>
<dbReference type="InterPro" id="IPR001841">
    <property type="entry name" value="Znf_RING"/>
</dbReference>
<keyword evidence="4" id="KW-0833">Ubl conjugation pathway</keyword>
<keyword evidence="5" id="KW-0862">Zinc</keyword>
<dbReference type="InterPro" id="IPR050731">
    <property type="entry name" value="HRD1_E3_ubiq-ligases"/>
</dbReference>
<comment type="caution">
    <text evidence="9">The sequence shown here is derived from an EMBL/GenBank/DDBJ whole genome shotgun (WGS) entry which is preliminary data.</text>
</comment>
<dbReference type="GO" id="GO:0012505">
    <property type="term" value="C:endomembrane system"/>
    <property type="evidence" value="ECO:0007669"/>
    <property type="project" value="UniProtKB-SubCell"/>
</dbReference>
<dbReference type="InterPro" id="IPR024766">
    <property type="entry name" value="Znf_RING_H2"/>
</dbReference>
<dbReference type="GO" id="GO:0008270">
    <property type="term" value="F:zinc ion binding"/>
    <property type="evidence" value="ECO:0007669"/>
    <property type="project" value="UniProtKB-KW"/>
</dbReference>
<reference evidence="9" key="1">
    <citation type="submission" date="2021-01" db="EMBL/GenBank/DDBJ databases">
        <authorList>
            <consortium name="Genoscope - CEA"/>
            <person name="William W."/>
        </authorList>
    </citation>
    <scope>NUCLEOTIDE SEQUENCE</scope>
</reference>
<dbReference type="OrthoDB" id="326972at2759"/>
<dbReference type="PANTHER" id="PTHR22763:SF162">
    <property type="entry name" value="TRANSMEMBRANE E3 UBIQUITIN-PROTEIN LIGASE 1"/>
    <property type="match status" value="1"/>
</dbReference>
<dbReference type="EMBL" id="CAJJDN010000099">
    <property type="protein sequence ID" value="CAD8112036.1"/>
    <property type="molecule type" value="Genomic_DNA"/>
</dbReference>
<evidence type="ECO:0000259" key="8">
    <source>
        <dbReference type="PROSITE" id="PS50089"/>
    </source>
</evidence>
<evidence type="ECO:0000256" key="3">
    <source>
        <dbReference type="ARBA" id="ARBA00022771"/>
    </source>
</evidence>
<name>A0A8S1Q8P5_9CILI</name>
<feature type="transmembrane region" description="Helical" evidence="7">
    <location>
        <begin position="231"/>
        <end position="248"/>
    </location>
</feature>
<dbReference type="Pfam" id="PF12678">
    <property type="entry name" value="zf-rbx1"/>
    <property type="match status" value="1"/>
</dbReference>
<dbReference type="Proteomes" id="UP000692954">
    <property type="component" value="Unassembled WGS sequence"/>
</dbReference>
<evidence type="ECO:0000256" key="1">
    <source>
        <dbReference type="ARBA" id="ARBA00004906"/>
    </source>
</evidence>
<keyword evidence="10" id="KW-1185">Reference proteome</keyword>
<feature type="domain" description="RING-type" evidence="8">
    <location>
        <begin position="407"/>
        <end position="466"/>
    </location>
</feature>
<evidence type="ECO:0000256" key="5">
    <source>
        <dbReference type="ARBA" id="ARBA00022833"/>
    </source>
</evidence>
<dbReference type="AlphaFoldDB" id="A0A8S1Q8P5"/>
<keyword evidence="3 6" id="KW-0863">Zinc-finger</keyword>
<evidence type="ECO:0000313" key="10">
    <source>
        <dbReference type="Proteomes" id="UP000692954"/>
    </source>
</evidence>